<dbReference type="STRING" id="395961.Cyan7425_2718"/>
<keyword evidence="2" id="KW-0238">DNA-binding</keyword>
<gene>
    <name evidence="5" type="ordered locus">Cyan7425_2718</name>
</gene>
<dbReference type="Gene3D" id="1.10.1660.10">
    <property type="match status" value="1"/>
</dbReference>
<organism evidence="5">
    <name type="scientific">Cyanothece sp. (strain PCC 7425 / ATCC 29141)</name>
    <dbReference type="NCBI Taxonomy" id="395961"/>
    <lineage>
        <taxon>Bacteria</taxon>
        <taxon>Bacillati</taxon>
        <taxon>Cyanobacteriota</taxon>
        <taxon>Cyanophyceae</taxon>
        <taxon>Gomontiellales</taxon>
        <taxon>Cyanothecaceae</taxon>
        <taxon>Cyanothece</taxon>
    </lineage>
</organism>
<dbReference type="eggNOG" id="COG0789">
    <property type="taxonomic scope" value="Bacteria"/>
</dbReference>
<dbReference type="PANTHER" id="PTHR30204:SF94">
    <property type="entry name" value="HEAVY METAL-DEPENDENT TRANSCRIPTIONAL REGULATOR HI_0293-RELATED"/>
    <property type="match status" value="1"/>
</dbReference>
<dbReference type="GO" id="GO:0003700">
    <property type="term" value="F:DNA-binding transcription factor activity"/>
    <property type="evidence" value="ECO:0007669"/>
    <property type="project" value="InterPro"/>
</dbReference>
<evidence type="ECO:0000259" key="4">
    <source>
        <dbReference type="PROSITE" id="PS50937"/>
    </source>
</evidence>
<dbReference type="GO" id="GO:0003677">
    <property type="term" value="F:DNA binding"/>
    <property type="evidence" value="ECO:0007669"/>
    <property type="project" value="UniProtKB-KW"/>
</dbReference>
<dbReference type="SMART" id="SM00422">
    <property type="entry name" value="HTH_MERR"/>
    <property type="match status" value="1"/>
</dbReference>
<dbReference type="SUPFAM" id="SSF46955">
    <property type="entry name" value="Putative DNA-binding domain"/>
    <property type="match status" value="1"/>
</dbReference>
<evidence type="ECO:0000256" key="1">
    <source>
        <dbReference type="ARBA" id="ARBA00023015"/>
    </source>
</evidence>
<evidence type="ECO:0000313" key="5">
    <source>
        <dbReference type="EMBL" id="ACL45064.1"/>
    </source>
</evidence>
<dbReference type="PRINTS" id="PR00040">
    <property type="entry name" value="HTHMERR"/>
</dbReference>
<dbReference type="CDD" id="cd04770">
    <property type="entry name" value="HTH_HMRTR"/>
    <property type="match status" value="1"/>
</dbReference>
<proteinExistence type="predicted"/>
<name>B8HJW1_CYAP4</name>
<dbReference type="OrthoDB" id="9791488at2"/>
<dbReference type="EMBL" id="CP001344">
    <property type="protein sequence ID" value="ACL45064.1"/>
    <property type="molecule type" value="Genomic_DNA"/>
</dbReference>
<keyword evidence="1" id="KW-0805">Transcription regulation</keyword>
<sequence>MQKVLSETALTVEQPLQIGEVAKRSGLPVKTIRYYEDIGLLKPLVVRSPTGYRLFQPQVLNRLAFIKRAQGLGLNLAEIGEILAVHDRGELPCGQIKDKLQARLGAIAEQIHSLTTLQVELEGILSAWQDQPPPELRAQTICPNLQSHHH</sequence>
<dbReference type="AlphaFoldDB" id="B8HJW1"/>
<keyword evidence="3" id="KW-0804">Transcription</keyword>
<dbReference type="Pfam" id="PF13411">
    <property type="entry name" value="MerR_1"/>
    <property type="match status" value="1"/>
</dbReference>
<accession>B8HJW1</accession>
<evidence type="ECO:0000256" key="2">
    <source>
        <dbReference type="ARBA" id="ARBA00023125"/>
    </source>
</evidence>
<dbReference type="InterPro" id="IPR000551">
    <property type="entry name" value="MerR-type_HTH_dom"/>
</dbReference>
<dbReference type="PROSITE" id="PS50937">
    <property type="entry name" value="HTH_MERR_2"/>
    <property type="match status" value="1"/>
</dbReference>
<dbReference type="PANTHER" id="PTHR30204">
    <property type="entry name" value="REDOX-CYCLING DRUG-SENSING TRANSCRIPTIONAL ACTIVATOR SOXR"/>
    <property type="match status" value="1"/>
</dbReference>
<evidence type="ECO:0000256" key="3">
    <source>
        <dbReference type="ARBA" id="ARBA00023163"/>
    </source>
</evidence>
<dbReference type="InterPro" id="IPR009061">
    <property type="entry name" value="DNA-bd_dom_put_sf"/>
</dbReference>
<protein>
    <submittedName>
        <fullName evidence="5">Transcriptional regulator, MerR family</fullName>
    </submittedName>
</protein>
<reference evidence="5" key="1">
    <citation type="submission" date="2009-01" db="EMBL/GenBank/DDBJ databases">
        <title>Complete sequence of chromosome Cyanothece sp. PCC 7425.</title>
        <authorList>
            <consortium name="US DOE Joint Genome Institute"/>
            <person name="Lucas S."/>
            <person name="Copeland A."/>
            <person name="Lapidus A."/>
            <person name="Glavina del Rio T."/>
            <person name="Dalin E."/>
            <person name="Tice H."/>
            <person name="Bruce D."/>
            <person name="Goodwin L."/>
            <person name="Pitluck S."/>
            <person name="Sims D."/>
            <person name="Meineke L."/>
            <person name="Brettin T."/>
            <person name="Detter J.C."/>
            <person name="Han C."/>
            <person name="Larimer F."/>
            <person name="Land M."/>
            <person name="Hauser L."/>
            <person name="Kyrpides N."/>
            <person name="Ovchinnikova G."/>
            <person name="Liberton M."/>
            <person name="Stoeckel J."/>
            <person name="Banerjee A."/>
            <person name="Singh A."/>
            <person name="Page L."/>
            <person name="Sato H."/>
            <person name="Zhao L."/>
            <person name="Sherman L."/>
            <person name="Pakrasi H."/>
            <person name="Richardson P."/>
        </authorList>
    </citation>
    <scope>NUCLEOTIDE SEQUENCE</scope>
    <source>
        <strain evidence="5">PCC 7425</strain>
    </source>
</reference>
<dbReference type="KEGG" id="cyn:Cyan7425_2718"/>
<dbReference type="HOGENOM" id="CLU_060077_2_2_3"/>
<feature type="domain" description="HTH merR-type" evidence="4">
    <location>
        <begin position="15"/>
        <end position="85"/>
    </location>
</feature>
<dbReference type="InterPro" id="IPR047057">
    <property type="entry name" value="MerR_fam"/>
</dbReference>